<name>A0A395ME76_9HYPO</name>
<feature type="region of interest" description="Disordered" evidence="4">
    <location>
        <begin position="321"/>
        <end position="346"/>
    </location>
</feature>
<feature type="domain" description="Aminoacyl-transfer RNA synthetases class-II family profile" evidence="5">
    <location>
        <begin position="461"/>
        <end position="700"/>
    </location>
</feature>
<organism evidence="6 7">
    <name type="scientific">Fusarium flagelliforme</name>
    <dbReference type="NCBI Taxonomy" id="2675880"/>
    <lineage>
        <taxon>Eukaryota</taxon>
        <taxon>Fungi</taxon>
        <taxon>Dikarya</taxon>
        <taxon>Ascomycota</taxon>
        <taxon>Pezizomycotina</taxon>
        <taxon>Sordariomycetes</taxon>
        <taxon>Hypocreomycetidae</taxon>
        <taxon>Hypocreales</taxon>
        <taxon>Nectriaceae</taxon>
        <taxon>Fusarium</taxon>
        <taxon>Fusarium incarnatum-equiseti species complex</taxon>
    </lineage>
</organism>
<proteinExistence type="predicted"/>
<feature type="compositionally biased region" description="Polar residues" evidence="4">
    <location>
        <begin position="331"/>
        <end position="342"/>
    </location>
</feature>
<keyword evidence="2" id="KW-0547">Nucleotide-binding</keyword>
<dbReference type="PROSITE" id="PS50862">
    <property type="entry name" value="AA_TRNA_LIGASE_II"/>
    <property type="match status" value="1"/>
</dbReference>
<keyword evidence="7" id="KW-1185">Reference proteome</keyword>
<dbReference type="PANTHER" id="PTHR10188:SF6">
    <property type="entry name" value="N(4)-(BETA-N-ACETYLGLUCOSAMINYL)-L-ASPARAGINASE"/>
    <property type="match status" value="1"/>
</dbReference>
<reference evidence="6 7" key="1">
    <citation type="journal article" date="2018" name="PLoS Pathog.">
        <title>Evolution of structural diversity of trichothecenes, a family of toxins produced by plant pathogenic and entomopathogenic fungi.</title>
        <authorList>
            <person name="Proctor R.H."/>
            <person name="McCormick S.P."/>
            <person name="Kim H.S."/>
            <person name="Cardoza R.E."/>
            <person name="Stanley A.M."/>
            <person name="Lindo L."/>
            <person name="Kelly A."/>
            <person name="Brown D.W."/>
            <person name="Lee T."/>
            <person name="Vaughan M.M."/>
            <person name="Alexander N.J."/>
            <person name="Busman M."/>
            <person name="Gutierrez S."/>
        </authorList>
    </citation>
    <scope>NUCLEOTIDE SEQUENCE [LARGE SCALE GENOMIC DNA]</scope>
    <source>
        <strain evidence="6 7">NRRL 13405</strain>
    </source>
</reference>
<protein>
    <submittedName>
        <fullName evidence="6">Asparaginase like 1</fullName>
    </submittedName>
</protein>
<dbReference type="GO" id="GO:0006418">
    <property type="term" value="P:tRNA aminoacylation for protein translation"/>
    <property type="evidence" value="ECO:0007669"/>
    <property type="project" value="InterPro"/>
</dbReference>
<sequence length="700" mass="76409">MTENTNLSTGVFALYAGANNSSETNSGPYQAIQYALYNVAKVARSSLSTGARAVDVVEAAVIALENIGCINASASNFNSSYEKDAAIVDGNTGRYGAVAGTTTAENPIKCARALLDSGRHPFMFGSAADELGKGEVPNIQQEEGTTKLDLPSQNVQAAQAVSSLTAFGPIGAVALDIHGNLSAAAASGGMGHRTPGTVGDIAVFGAGVLANKNLAVVCAGNSEKLVHQMLANRIDALRSKHSLDRAVQDAVDQVTQESEPSFAVVSLDLGGQPVVHGNSGSFWTVATSEPVVRNPSIHQTHVFYEHDGQLAKISIYPPVPLSKNRQHEHQNTSPEQASTLKSNLAKPADEKQVISVPYSWESPADHAMAALQSPWYTTMFRMQSTMYHDAIEFFQRIQRYEYLVVPVTTSSISSPMGLGSDSEPLNIEMWGKHDYLADSQQFALEWGLRLQEGLRGVYYCGTSCRGEDSDAAHLNQFCHFECELAGELDDGIAVAEGYIVHTTRSLLRKYAKEITEVAGTTKHIEDVLHLRASLGGRFPRVPLDEALSLPEITSEMWRYVVPERPELGKSLTRKGELMLIARYGGAVWLTEMHHQSVPFYQAYLDDEKTKACCADFLIGLGEIMGCGARHETAEQVLNSLARHEVDANQYSWYVDMRKLKPMKTVGWGMGIERYLCWIMQHMDVRDIQVILRLKGTEYSP</sequence>
<dbReference type="Gene3D" id="3.30.930.10">
    <property type="entry name" value="Bira Bifunctional Protein, Domain 2"/>
    <property type="match status" value="1"/>
</dbReference>
<dbReference type="SUPFAM" id="SSF56235">
    <property type="entry name" value="N-terminal nucleophile aminohydrolases (Ntn hydrolases)"/>
    <property type="match status" value="1"/>
</dbReference>
<dbReference type="InterPro" id="IPR006195">
    <property type="entry name" value="aa-tRNA-synth_II"/>
</dbReference>
<dbReference type="STRING" id="2594813.A0A395ME76"/>
<dbReference type="Pfam" id="PF01112">
    <property type="entry name" value="Asparaginase_2"/>
    <property type="match status" value="1"/>
</dbReference>
<dbReference type="Proteomes" id="UP000265631">
    <property type="component" value="Unassembled WGS sequence"/>
</dbReference>
<evidence type="ECO:0000256" key="1">
    <source>
        <dbReference type="ARBA" id="ARBA00022598"/>
    </source>
</evidence>
<gene>
    <name evidence="6" type="ORF">FIE12Z_10295</name>
</gene>
<dbReference type="Gene3D" id="3.60.20.30">
    <property type="entry name" value="(Glycosyl)asparaginase"/>
    <property type="match status" value="1"/>
</dbReference>
<keyword evidence="1" id="KW-0436">Ligase</keyword>
<dbReference type="GO" id="GO:0005524">
    <property type="term" value="F:ATP binding"/>
    <property type="evidence" value="ECO:0007669"/>
    <property type="project" value="InterPro"/>
</dbReference>
<comment type="caution">
    <text evidence="6">The sequence shown here is derived from an EMBL/GenBank/DDBJ whole genome shotgun (WGS) entry which is preliminary data.</text>
</comment>
<dbReference type="EMBL" id="PXXK01000351">
    <property type="protein sequence ID" value="RFN45429.1"/>
    <property type="molecule type" value="Genomic_DNA"/>
</dbReference>
<dbReference type="GO" id="GO:0016811">
    <property type="term" value="F:hydrolase activity, acting on carbon-nitrogen (but not peptide) bonds, in linear amides"/>
    <property type="evidence" value="ECO:0007669"/>
    <property type="project" value="UniProtKB-ARBA"/>
</dbReference>
<evidence type="ECO:0000313" key="6">
    <source>
        <dbReference type="EMBL" id="RFN45429.1"/>
    </source>
</evidence>
<dbReference type="InterPro" id="IPR029055">
    <property type="entry name" value="Ntn_hydrolases_N"/>
</dbReference>
<keyword evidence="3" id="KW-0067">ATP-binding</keyword>
<dbReference type="PANTHER" id="PTHR10188">
    <property type="entry name" value="L-ASPARAGINASE"/>
    <property type="match status" value="1"/>
</dbReference>
<evidence type="ECO:0000256" key="2">
    <source>
        <dbReference type="ARBA" id="ARBA00022741"/>
    </source>
</evidence>
<accession>A0A395ME76</accession>
<dbReference type="InterPro" id="IPR045864">
    <property type="entry name" value="aa-tRNA-synth_II/BPL/LPL"/>
</dbReference>
<dbReference type="InterPro" id="IPR004364">
    <property type="entry name" value="Aa-tRNA-synt_II"/>
</dbReference>
<evidence type="ECO:0000259" key="5">
    <source>
        <dbReference type="PROSITE" id="PS50862"/>
    </source>
</evidence>
<dbReference type="SUPFAM" id="SSF55681">
    <property type="entry name" value="Class II aaRS and biotin synthetases"/>
    <property type="match status" value="1"/>
</dbReference>
<evidence type="ECO:0000256" key="3">
    <source>
        <dbReference type="ARBA" id="ARBA00022840"/>
    </source>
</evidence>
<dbReference type="AlphaFoldDB" id="A0A395ME76"/>
<evidence type="ECO:0000256" key="4">
    <source>
        <dbReference type="SAM" id="MobiDB-lite"/>
    </source>
</evidence>
<dbReference type="Pfam" id="PF00152">
    <property type="entry name" value="tRNA-synt_2"/>
    <property type="match status" value="1"/>
</dbReference>
<evidence type="ECO:0000313" key="7">
    <source>
        <dbReference type="Proteomes" id="UP000265631"/>
    </source>
</evidence>
<dbReference type="InterPro" id="IPR000246">
    <property type="entry name" value="Peptidase_T2"/>
</dbReference>
<dbReference type="GO" id="GO:0004812">
    <property type="term" value="F:aminoacyl-tRNA ligase activity"/>
    <property type="evidence" value="ECO:0007669"/>
    <property type="project" value="InterPro"/>
</dbReference>